<dbReference type="FunFam" id="1.10.630.10:FF:000014">
    <property type="entry name" value="Abscisic acid 8"/>
    <property type="match status" value="1"/>
</dbReference>
<dbReference type="Proteomes" id="UP000015453">
    <property type="component" value="Unassembled WGS sequence"/>
</dbReference>
<dbReference type="InterPro" id="IPR002401">
    <property type="entry name" value="Cyt_P450_E_grp-I"/>
</dbReference>
<dbReference type="InterPro" id="IPR001128">
    <property type="entry name" value="Cyt_P450"/>
</dbReference>
<accession>S8D2K0</accession>
<evidence type="ECO:0000313" key="19">
    <source>
        <dbReference type="Proteomes" id="UP000015453"/>
    </source>
</evidence>
<comment type="similarity">
    <text evidence="3 16">Belongs to the cytochrome P450 family.</text>
</comment>
<keyword evidence="5" id="KW-0812">Transmembrane</keyword>
<dbReference type="GO" id="GO:0005506">
    <property type="term" value="F:iron ion binding"/>
    <property type="evidence" value="ECO:0007669"/>
    <property type="project" value="InterPro"/>
</dbReference>
<dbReference type="SUPFAM" id="SSF48264">
    <property type="entry name" value="Cytochrome P450"/>
    <property type="match status" value="1"/>
</dbReference>
<organism evidence="18 19">
    <name type="scientific">Genlisea aurea</name>
    <dbReference type="NCBI Taxonomy" id="192259"/>
    <lineage>
        <taxon>Eukaryota</taxon>
        <taxon>Viridiplantae</taxon>
        <taxon>Streptophyta</taxon>
        <taxon>Embryophyta</taxon>
        <taxon>Tracheophyta</taxon>
        <taxon>Spermatophyta</taxon>
        <taxon>Magnoliopsida</taxon>
        <taxon>eudicotyledons</taxon>
        <taxon>Gunneridae</taxon>
        <taxon>Pentapetalae</taxon>
        <taxon>asterids</taxon>
        <taxon>lamiids</taxon>
        <taxon>Lamiales</taxon>
        <taxon>Lentibulariaceae</taxon>
        <taxon>Genlisea</taxon>
    </lineage>
</organism>
<keyword evidence="6 15" id="KW-0479">Metal-binding</keyword>
<evidence type="ECO:0000256" key="12">
    <source>
        <dbReference type="ARBA" id="ARBA00050609"/>
    </source>
</evidence>
<keyword evidence="4 15" id="KW-0349">Heme</keyword>
<keyword evidence="10 16" id="KW-0503">Monooxygenase</keyword>
<evidence type="ECO:0000256" key="5">
    <source>
        <dbReference type="ARBA" id="ARBA00022692"/>
    </source>
</evidence>
<dbReference type="GO" id="GO:0020037">
    <property type="term" value="F:heme binding"/>
    <property type="evidence" value="ECO:0007669"/>
    <property type="project" value="InterPro"/>
</dbReference>
<comment type="subcellular location">
    <subcellularLocation>
        <location evidence="2">Membrane</location>
        <topology evidence="2">Single-pass membrane protein</topology>
    </subcellularLocation>
</comment>
<dbReference type="InterPro" id="IPR017972">
    <property type="entry name" value="Cyt_P450_CS"/>
</dbReference>
<dbReference type="InterPro" id="IPR036396">
    <property type="entry name" value="Cyt_P450_sf"/>
</dbReference>
<dbReference type="GO" id="GO:0016020">
    <property type="term" value="C:membrane"/>
    <property type="evidence" value="ECO:0007669"/>
    <property type="project" value="UniProtKB-SubCell"/>
</dbReference>
<dbReference type="GO" id="GO:0009737">
    <property type="term" value="P:response to abscisic acid"/>
    <property type="evidence" value="ECO:0007669"/>
    <property type="project" value="UniProtKB-ARBA"/>
</dbReference>
<comment type="cofactor">
    <cofactor evidence="1 15">
        <name>heme</name>
        <dbReference type="ChEBI" id="CHEBI:30413"/>
    </cofactor>
</comment>
<dbReference type="EMBL" id="AUSU01001166">
    <property type="protein sequence ID" value="EPS71636.1"/>
    <property type="molecule type" value="Genomic_DNA"/>
</dbReference>
<dbReference type="AlphaFoldDB" id="S8D2K0"/>
<dbReference type="OrthoDB" id="1372046at2759"/>
<dbReference type="GO" id="GO:0009414">
    <property type="term" value="P:response to water deprivation"/>
    <property type="evidence" value="ECO:0007669"/>
    <property type="project" value="UniProtKB-ARBA"/>
</dbReference>
<keyword evidence="9 15" id="KW-0408">Iron</keyword>
<comment type="caution">
    <text evidence="18">The sequence shown here is derived from an EMBL/GenBank/DDBJ whole genome shotgun (WGS) entry which is preliminary data.</text>
</comment>
<comment type="pathway">
    <text evidence="13">Plant hormone degradation; abscisic acid degradation.</text>
</comment>
<evidence type="ECO:0000256" key="10">
    <source>
        <dbReference type="ARBA" id="ARBA00023033"/>
    </source>
</evidence>
<feature type="binding site" description="axial binding residue" evidence="15">
    <location>
        <position position="414"/>
    </location>
    <ligand>
        <name>heme</name>
        <dbReference type="ChEBI" id="CHEBI:30413"/>
    </ligand>
    <ligandPart>
        <name>Fe</name>
        <dbReference type="ChEBI" id="CHEBI:18248"/>
    </ligandPart>
</feature>
<dbReference type="GO" id="GO:0046345">
    <property type="term" value="P:abscisic acid catabolic process"/>
    <property type="evidence" value="ECO:0007669"/>
    <property type="project" value="UniProtKB-ARBA"/>
</dbReference>
<dbReference type="CDD" id="cd11043">
    <property type="entry name" value="CYP90-like"/>
    <property type="match status" value="1"/>
</dbReference>
<feature type="chain" id="PRO_5004562204" description="(+)-abscisic acid 8'-hydroxylase" evidence="17">
    <location>
        <begin position="21"/>
        <end position="462"/>
    </location>
</feature>
<keyword evidence="7" id="KW-1133">Transmembrane helix</keyword>
<proteinExistence type="inferred from homology"/>
<evidence type="ECO:0000256" key="17">
    <source>
        <dbReference type="SAM" id="SignalP"/>
    </source>
</evidence>
<feature type="non-terminal residue" evidence="18">
    <location>
        <position position="462"/>
    </location>
</feature>
<dbReference type="Gene3D" id="1.10.630.10">
    <property type="entry name" value="Cytochrome P450"/>
    <property type="match status" value="1"/>
</dbReference>
<evidence type="ECO:0000256" key="16">
    <source>
        <dbReference type="RuleBase" id="RU000461"/>
    </source>
</evidence>
<evidence type="ECO:0000313" key="18">
    <source>
        <dbReference type="EMBL" id="EPS71636.1"/>
    </source>
</evidence>
<evidence type="ECO:0000256" key="13">
    <source>
        <dbReference type="ARBA" id="ARBA00060633"/>
    </source>
</evidence>
<keyword evidence="8 16" id="KW-0560">Oxidoreductase</keyword>
<evidence type="ECO:0000256" key="3">
    <source>
        <dbReference type="ARBA" id="ARBA00010617"/>
    </source>
</evidence>
<protein>
    <recommendedName>
        <fullName evidence="14">(+)-abscisic acid 8'-hydroxylase</fullName>
        <ecNumber evidence="14">1.14.14.137</ecNumber>
    </recommendedName>
</protein>
<dbReference type="PANTHER" id="PTHR24286">
    <property type="entry name" value="CYTOCHROME P450 26"/>
    <property type="match status" value="1"/>
</dbReference>
<dbReference type="GO" id="GO:0010295">
    <property type="term" value="F:(+)-abscisic acid 8'-hydroxylase activity"/>
    <property type="evidence" value="ECO:0007669"/>
    <property type="project" value="UniProtKB-EC"/>
</dbReference>
<sequence length="462" mass="52870">IFISLFFALVLLFRRKGSISRNRAKKLLPPGSMGWPYIGETLQLYSQHPNAFISTRQKRYGEIFKSHILGCPCVMLSSPEAVWFVLVTRANLFRPTYPKSKENLIGPSAMFFHQGIYHNHLRKVVQTSLLPQALKIMVSGIEKLAVSALCSISDAGVVNTYAEMKKLSFEVGILSVFGYLEVDFKEELKKNYGILDRGYNSFPTNFKYQKAVKARKKLSEILREIVKRRREEEDTGEKKKDLLSCLLNFNGEAPLLSEEQIADNVIGVLFAAKDTTASAMTWVIKFLHDNPNIYQTVKDEQEAIHEANSNGRRRSQLQLSWKQTRNNMPFTYRVVLESLRVASILSFTFREAVEDVDYKAGYVIPKGWKVMPLFRSIHHNGEFFPDPQKFDPSRFEKSPKPNTFMPFGSGTHACPGNELAKMEILVLIHYLVTNFRYELVESHNEIEYGPFPVPLHGLPARF</sequence>
<dbReference type="Pfam" id="PF00067">
    <property type="entry name" value="p450"/>
    <property type="match status" value="1"/>
</dbReference>
<dbReference type="PROSITE" id="PS00086">
    <property type="entry name" value="CYTOCHROME_P450"/>
    <property type="match status" value="1"/>
</dbReference>
<keyword evidence="19" id="KW-1185">Reference proteome</keyword>
<dbReference type="PRINTS" id="PR00385">
    <property type="entry name" value="P450"/>
</dbReference>
<comment type="catalytic activity">
    <reaction evidence="12">
        <text>2-cis-(+)-abscisate + reduced [NADPH--hemoprotein reductase] + O2 = (+)-8'-hydroxyabscisate + oxidized [NADPH--hemoprotein reductase] + H2O + H(+)</text>
        <dbReference type="Rhea" id="RHEA:12897"/>
        <dbReference type="Rhea" id="RHEA-COMP:11964"/>
        <dbReference type="Rhea" id="RHEA-COMP:11965"/>
        <dbReference type="ChEBI" id="CHEBI:15377"/>
        <dbReference type="ChEBI" id="CHEBI:15378"/>
        <dbReference type="ChEBI" id="CHEBI:15379"/>
        <dbReference type="ChEBI" id="CHEBI:37569"/>
        <dbReference type="ChEBI" id="CHEBI:57618"/>
        <dbReference type="ChEBI" id="CHEBI:58210"/>
        <dbReference type="ChEBI" id="CHEBI:58490"/>
        <dbReference type="EC" id="1.14.14.137"/>
    </reaction>
</comment>
<keyword evidence="17" id="KW-0732">Signal</keyword>
<evidence type="ECO:0000256" key="11">
    <source>
        <dbReference type="ARBA" id="ARBA00023136"/>
    </source>
</evidence>
<feature type="non-terminal residue" evidence="18">
    <location>
        <position position="1"/>
    </location>
</feature>
<dbReference type="PANTHER" id="PTHR24286:SF376">
    <property type="entry name" value="ABSCISIC ACID 8'-HYDROXYLASE 4"/>
    <property type="match status" value="1"/>
</dbReference>
<evidence type="ECO:0000256" key="9">
    <source>
        <dbReference type="ARBA" id="ARBA00023004"/>
    </source>
</evidence>
<dbReference type="GO" id="GO:0016125">
    <property type="term" value="P:sterol metabolic process"/>
    <property type="evidence" value="ECO:0007669"/>
    <property type="project" value="TreeGrafter"/>
</dbReference>
<keyword evidence="11" id="KW-0472">Membrane</keyword>
<dbReference type="EC" id="1.14.14.137" evidence="14"/>
<evidence type="ECO:0000256" key="7">
    <source>
        <dbReference type="ARBA" id="ARBA00022989"/>
    </source>
</evidence>
<evidence type="ECO:0000256" key="14">
    <source>
        <dbReference type="ARBA" id="ARBA00066338"/>
    </source>
</evidence>
<evidence type="ECO:0000256" key="15">
    <source>
        <dbReference type="PIRSR" id="PIRSR602401-1"/>
    </source>
</evidence>
<reference evidence="18 19" key="1">
    <citation type="journal article" date="2013" name="BMC Genomics">
        <title>The miniature genome of a carnivorous plant Genlisea aurea contains a low number of genes and short non-coding sequences.</title>
        <authorList>
            <person name="Leushkin E.V."/>
            <person name="Sutormin R.A."/>
            <person name="Nabieva E.R."/>
            <person name="Penin A.A."/>
            <person name="Kondrashov A.S."/>
            <person name="Logacheva M.D."/>
        </authorList>
    </citation>
    <scope>NUCLEOTIDE SEQUENCE [LARGE SCALE GENOMIC DNA]</scope>
</reference>
<evidence type="ECO:0000256" key="8">
    <source>
        <dbReference type="ARBA" id="ARBA00023002"/>
    </source>
</evidence>
<gene>
    <name evidence="18" type="ORF">M569_03122</name>
</gene>
<evidence type="ECO:0000256" key="6">
    <source>
        <dbReference type="ARBA" id="ARBA00022723"/>
    </source>
</evidence>
<dbReference type="PRINTS" id="PR00463">
    <property type="entry name" value="EP450I"/>
</dbReference>
<evidence type="ECO:0000256" key="4">
    <source>
        <dbReference type="ARBA" id="ARBA00022617"/>
    </source>
</evidence>
<feature type="signal peptide" evidence="17">
    <location>
        <begin position="1"/>
        <end position="20"/>
    </location>
</feature>
<name>S8D2K0_9LAMI</name>
<evidence type="ECO:0000256" key="1">
    <source>
        <dbReference type="ARBA" id="ARBA00001971"/>
    </source>
</evidence>
<evidence type="ECO:0000256" key="2">
    <source>
        <dbReference type="ARBA" id="ARBA00004167"/>
    </source>
</evidence>